<keyword evidence="2" id="KW-0808">Transferase</keyword>
<gene>
    <name evidence="5" type="primary">mgtA</name>
    <name evidence="5" type="ORF">CFL01nite_07500</name>
</gene>
<evidence type="ECO:0000313" key="5">
    <source>
        <dbReference type="EMBL" id="GEB97255.1"/>
    </source>
</evidence>
<dbReference type="GO" id="GO:0016758">
    <property type="term" value="F:hexosyltransferase activity"/>
    <property type="evidence" value="ECO:0007669"/>
    <property type="project" value="TreeGrafter"/>
</dbReference>
<comment type="caution">
    <text evidence="5">The sequence shown here is derived from an EMBL/GenBank/DDBJ whole genome shotgun (WGS) entry which is preliminary data.</text>
</comment>
<dbReference type="GO" id="GO:1901137">
    <property type="term" value="P:carbohydrate derivative biosynthetic process"/>
    <property type="evidence" value="ECO:0007669"/>
    <property type="project" value="UniProtKB-ARBA"/>
</dbReference>
<dbReference type="AlphaFoldDB" id="A0AB73B5S0"/>
<dbReference type="Pfam" id="PF00534">
    <property type="entry name" value="Glycos_transf_1"/>
    <property type="match status" value="1"/>
</dbReference>
<feature type="domain" description="Glycosyltransferase subfamily 4-like N-terminal" evidence="4">
    <location>
        <begin position="17"/>
        <end position="186"/>
    </location>
</feature>
<reference evidence="5 6" key="1">
    <citation type="submission" date="2019-06" db="EMBL/GenBank/DDBJ databases">
        <title>Whole genome shotgun sequence of Corynebacterium flavescens NBRC 14136.</title>
        <authorList>
            <person name="Hosoyama A."/>
            <person name="Uohara A."/>
            <person name="Ohji S."/>
            <person name="Ichikawa N."/>
        </authorList>
    </citation>
    <scope>NUCLEOTIDE SEQUENCE [LARGE SCALE GENOMIC DNA]</scope>
    <source>
        <strain evidence="5 6">NBRC 14136</strain>
    </source>
</reference>
<dbReference type="GO" id="GO:1903509">
    <property type="term" value="P:liposaccharide metabolic process"/>
    <property type="evidence" value="ECO:0007669"/>
    <property type="project" value="UniProtKB-ARBA"/>
</dbReference>
<feature type="domain" description="Glycosyl transferase family 1" evidence="3">
    <location>
        <begin position="201"/>
        <end position="347"/>
    </location>
</feature>
<accession>A0AB73B5S0</accession>
<name>A0AB73B5S0_CORFL</name>
<organism evidence="5 6">
    <name type="scientific">Corynebacterium flavescens</name>
    <dbReference type="NCBI Taxonomy" id="28028"/>
    <lineage>
        <taxon>Bacteria</taxon>
        <taxon>Bacillati</taxon>
        <taxon>Actinomycetota</taxon>
        <taxon>Actinomycetes</taxon>
        <taxon>Mycobacteriales</taxon>
        <taxon>Corynebacteriaceae</taxon>
        <taxon>Corynebacterium</taxon>
    </lineage>
</organism>
<dbReference type="InterPro" id="IPR050194">
    <property type="entry name" value="Glycosyltransferase_grp1"/>
</dbReference>
<dbReference type="Proteomes" id="UP000315353">
    <property type="component" value="Unassembled WGS sequence"/>
</dbReference>
<evidence type="ECO:0000259" key="4">
    <source>
        <dbReference type="Pfam" id="PF13439"/>
    </source>
</evidence>
<dbReference type="SUPFAM" id="SSF53756">
    <property type="entry name" value="UDP-Glycosyltransferase/glycogen phosphorylase"/>
    <property type="match status" value="1"/>
</dbReference>
<dbReference type="EMBL" id="BJNB01000007">
    <property type="protein sequence ID" value="GEB97255.1"/>
    <property type="molecule type" value="Genomic_DNA"/>
</dbReference>
<dbReference type="PANTHER" id="PTHR45947">
    <property type="entry name" value="SULFOQUINOVOSYL TRANSFERASE SQD2"/>
    <property type="match status" value="1"/>
</dbReference>
<evidence type="ECO:0000313" key="6">
    <source>
        <dbReference type="Proteomes" id="UP000315353"/>
    </source>
</evidence>
<dbReference type="InterPro" id="IPR028098">
    <property type="entry name" value="Glyco_trans_4-like_N"/>
</dbReference>
<dbReference type="CDD" id="cd03814">
    <property type="entry name" value="GT4-like"/>
    <property type="match status" value="1"/>
</dbReference>
<proteinExistence type="predicted"/>
<dbReference type="Gene3D" id="3.40.50.2000">
    <property type="entry name" value="Glycogen Phosphorylase B"/>
    <property type="match status" value="2"/>
</dbReference>
<evidence type="ECO:0000259" key="3">
    <source>
        <dbReference type="Pfam" id="PF00534"/>
    </source>
</evidence>
<dbReference type="Pfam" id="PF13439">
    <property type="entry name" value="Glyco_transf_4"/>
    <property type="match status" value="1"/>
</dbReference>
<sequence>MERMRVAIVAESFLPNVNGVSNSVLRILEHLYRTGQGAIVIAPGARENQEEVPDYLGFPIVRVPTVKVPLIDSLPVGVPTLAVDEALREFKPDIIHLASPFVLGAAGAFAARQLRIPCVAVYQTDIAGFATKYHLSALAYGAWEWMRTIHNSCQMTLAPSSMTIHSLEDHRIKNVRHWGRGVDAQRFQPAKRSEALRLSWDPTGKKKIIGFVGRLAAEKGVHRLSGLNGRDDLQLVIVGDGPERPLLEAQLPDAIFVGALGGEELAQAYASLDVFVHAGEFETFCQAIQEAQASGVPTIGPRAGGPIDLIEEGHNGLLLDVDTFVEDLPFAVDAILDPEIYRELCINARASIFDKTWDALCQQLMGYYREVVEEANRVPLTILGQHPELPRWAARALGARVA</sequence>
<dbReference type="PANTHER" id="PTHR45947:SF3">
    <property type="entry name" value="SULFOQUINOVOSYL TRANSFERASE SQD2"/>
    <property type="match status" value="1"/>
</dbReference>
<evidence type="ECO:0000256" key="2">
    <source>
        <dbReference type="ARBA" id="ARBA00022679"/>
    </source>
</evidence>
<protein>
    <submittedName>
        <fullName evidence="5">GDP-mannose-dependent alpha-mannosyltransferase</fullName>
    </submittedName>
</protein>
<dbReference type="InterPro" id="IPR001296">
    <property type="entry name" value="Glyco_trans_1"/>
</dbReference>
<evidence type="ECO:0000256" key="1">
    <source>
        <dbReference type="ARBA" id="ARBA00022676"/>
    </source>
</evidence>
<keyword evidence="1" id="KW-0328">Glycosyltransferase</keyword>